<dbReference type="PANTHER" id="PTHR43213:SF5">
    <property type="entry name" value="BIFUNCTIONAL DTTP_UTP PYROPHOSPHATASE_METHYLTRANSFERASE PROTEIN-RELATED"/>
    <property type="match status" value="1"/>
</dbReference>
<dbReference type="Pfam" id="PF02545">
    <property type="entry name" value="Maf"/>
    <property type="match status" value="1"/>
</dbReference>
<feature type="active site" description="Proton acceptor" evidence="3">
    <location>
        <position position="76"/>
    </location>
</feature>
<sequence>MGSASPARLKVLRDAGLDPEVVVSYVDEDAILAELAGAEPAEVVVRLAAAKAAEVCATIVGRDDSSTTDTVVLTCDSMLLLEGELSGKPHTADVARAQWRRMRGGTGELLTGHHVTRITGGALAGQASRTASTTIHFSEIDDATIDAYVATGEPLSVAGAFTLDSLGGWFVDRIDGDPSSVVGIGLPTVRELLAAVGVDVTALWRHAGPTT</sequence>
<comment type="cofactor">
    <cofactor evidence="1 3">
        <name>a divalent metal cation</name>
        <dbReference type="ChEBI" id="CHEBI:60240"/>
    </cofactor>
</comment>
<protein>
    <recommendedName>
        <fullName evidence="3">Nucleoside triphosphate pyrophosphatase</fullName>
        <ecNumber evidence="3">3.6.1.9</ecNumber>
    </recommendedName>
    <alternativeName>
        <fullName evidence="3">Nucleotide pyrophosphatase</fullName>
        <shortName evidence="3">Nucleotide PPase</shortName>
    </alternativeName>
</protein>
<dbReference type="GO" id="GO:0047429">
    <property type="term" value="F:nucleoside triphosphate diphosphatase activity"/>
    <property type="evidence" value="ECO:0007669"/>
    <property type="project" value="UniProtKB-EC"/>
</dbReference>
<proteinExistence type="inferred from homology"/>
<comment type="catalytic activity">
    <reaction evidence="3">
        <text>a 2'-deoxyribonucleoside 5'-triphosphate + H2O = a 2'-deoxyribonucleoside 5'-phosphate + diphosphate + H(+)</text>
        <dbReference type="Rhea" id="RHEA:44644"/>
        <dbReference type="ChEBI" id="CHEBI:15377"/>
        <dbReference type="ChEBI" id="CHEBI:15378"/>
        <dbReference type="ChEBI" id="CHEBI:33019"/>
        <dbReference type="ChEBI" id="CHEBI:61560"/>
        <dbReference type="ChEBI" id="CHEBI:65317"/>
        <dbReference type="EC" id="3.6.1.9"/>
    </reaction>
</comment>
<keyword evidence="3" id="KW-0546">Nucleotide metabolism</keyword>
<dbReference type="CDD" id="cd00555">
    <property type="entry name" value="Maf"/>
    <property type="match status" value="1"/>
</dbReference>
<comment type="caution">
    <text evidence="3">Lacks conserved residue(s) required for the propagation of feature annotation.</text>
</comment>
<dbReference type="AlphaFoldDB" id="A0A857MH85"/>
<name>A0A857MH85_9ACTN</name>
<gene>
    <name evidence="4" type="ORF">GII30_08120</name>
</gene>
<evidence type="ECO:0000256" key="3">
    <source>
        <dbReference type="HAMAP-Rule" id="MF_00528"/>
    </source>
</evidence>
<keyword evidence="3" id="KW-0963">Cytoplasm</keyword>
<dbReference type="EC" id="3.6.1.9" evidence="3"/>
<comment type="catalytic activity">
    <reaction evidence="3">
        <text>a ribonucleoside 5'-triphosphate + H2O = a ribonucleoside 5'-phosphate + diphosphate + H(+)</text>
        <dbReference type="Rhea" id="RHEA:23996"/>
        <dbReference type="ChEBI" id="CHEBI:15377"/>
        <dbReference type="ChEBI" id="CHEBI:15378"/>
        <dbReference type="ChEBI" id="CHEBI:33019"/>
        <dbReference type="ChEBI" id="CHEBI:58043"/>
        <dbReference type="ChEBI" id="CHEBI:61557"/>
        <dbReference type="EC" id="3.6.1.9"/>
    </reaction>
</comment>
<dbReference type="EMBL" id="CP045810">
    <property type="protein sequence ID" value="QHN41894.1"/>
    <property type="molecule type" value="Genomic_DNA"/>
</dbReference>
<accession>A0A857MH85</accession>
<evidence type="ECO:0000256" key="1">
    <source>
        <dbReference type="ARBA" id="ARBA00001968"/>
    </source>
</evidence>
<organism evidence="4">
    <name type="scientific">Gordonia amarae</name>
    <dbReference type="NCBI Taxonomy" id="36821"/>
    <lineage>
        <taxon>Bacteria</taxon>
        <taxon>Bacillati</taxon>
        <taxon>Actinomycetota</taxon>
        <taxon>Actinomycetes</taxon>
        <taxon>Mycobacteriales</taxon>
        <taxon>Gordoniaceae</taxon>
        <taxon>Gordonia</taxon>
    </lineage>
</organism>
<comment type="function">
    <text evidence="3">Nucleoside triphosphate pyrophosphatase. May have a dual role in cell division arrest and in preventing the incorporation of modified nucleotides into cellular nucleic acids.</text>
</comment>
<dbReference type="SUPFAM" id="SSF52972">
    <property type="entry name" value="ITPase-like"/>
    <property type="match status" value="1"/>
</dbReference>
<dbReference type="GO" id="GO:0005737">
    <property type="term" value="C:cytoplasm"/>
    <property type="evidence" value="ECO:0007669"/>
    <property type="project" value="UniProtKB-SubCell"/>
</dbReference>
<dbReference type="InterPro" id="IPR003697">
    <property type="entry name" value="Maf-like"/>
</dbReference>
<dbReference type="InterPro" id="IPR029001">
    <property type="entry name" value="ITPase-like_fam"/>
</dbReference>
<evidence type="ECO:0000256" key="2">
    <source>
        <dbReference type="ARBA" id="ARBA00022801"/>
    </source>
</evidence>
<dbReference type="HAMAP" id="MF_00528">
    <property type="entry name" value="Maf"/>
    <property type="match status" value="1"/>
</dbReference>
<dbReference type="PIRSF" id="PIRSF006305">
    <property type="entry name" value="Maf"/>
    <property type="match status" value="1"/>
</dbReference>
<evidence type="ECO:0000313" key="4">
    <source>
        <dbReference type="EMBL" id="QHN41894.1"/>
    </source>
</evidence>
<dbReference type="PANTHER" id="PTHR43213">
    <property type="entry name" value="BIFUNCTIONAL DTTP/UTP PYROPHOSPHATASE/METHYLTRANSFERASE PROTEIN-RELATED"/>
    <property type="match status" value="1"/>
</dbReference>
<comment type="subcellular location">
    <subcellularLocation>
        <location evidence="3">Cytoplasm</location>
    </subcellularLocation>
</comment>
<dbReference type="NCBIfam" id="TIGR00172">
    <property type="entry name" value="maf"/>
    <property type="match status" value="1"/>
</dbReference>
<comment type="similarity">
    <text evidence="3">Belongs to the Maf family.</text>
</comment>
<dbReference type="GO" id="GO:0009117">
    <property type="term" value="P:nucleotide metabolic process"/>
    <property type="evidence" value="ECO:0007669"/>
    <property type="project" value="UniProtKB-KW"/>
</dbReference>
<dbReference type="Gene3D" id="3.90.950.10">
    <property type="match status" value="1"/>
</dbReference>
<reference evidence="4" key="1">
    <citation type="journal article" date="2021" name="Nat. Microbiol.">
        <title>Cocultivation of an ultrasmall environmental parasitic bacterium with lytic ability against bacteria associated with wastewater foams.</title>
        <authorList>
            <person name="Batinovic S."/>
            <person name="Rose J.J.A."/>
            <person name="Ratcliffe J."/>
            <person name="Seviour R.J."/>
            <person name="Petrovski S."/>
        </authorList>
    </citation>
    <scope>NUCLEOTIDE SEQUENCE</scope>
    <source>
        <strain evidence="4">CON44</strain>
    </source>
</reference>
<keyword evidence="2 3" id="KW-0378">Hydrolase</keyword>